<proteinExistence type="predicted"/>
<evidence type="ECO:0000313" key="2">
    <source>
        <dbReference type="Proteomes" id="UP001432059"/>
    </source>
</evidence>
<dbReference type="EMBL" id="CP136427">
    <property type="protein sequence ID" value="WOC53164.1"/>
    <property type="molecule type" value="Genomic_DNA"/>
</dbReference>
<keyword evidence="2" id="KW-1185">Reference proteome</keyword>
<keyword evidence="1" id="KW-0614">Plasmid</keyword>
<name>A0AAU0F4J6_9FLAO</name>
<gene>
    <name evidence="1" type="ORF">BPO_p0081</name>
</gene>
<dbReference type="Proteomes" id="UP001432059">
    <property type="component" value="Plasmid pQD2021"/>
</dbReference>
<geneLocation type="plasmid" evidence="1 2">
    <name>pQD2021</name>
</geneLocation>
<reference evidence="1" key="1">
    <citation type="submission" date="2023-10" db="EMBL/GenBank/DDBJ databases">
        <title>Characterization and whole genome sequencing of a novel strain of Bergeyella porcorum QD2021 isolated from pig.</title>
        <authorList>
            <person name="Liu G."/>
            <person name="Chen C."/>
            <person name="Han X."/>
        </authorList>
    </citation>
    <scope>NUCLEOTIDE SEQUENCE</scope>
    <source>
        <strain evidence="1">QD2021</strain>
        <plasmid evidence="1">pQD2021</plasmid>
    </source>
</reference>
<sequence>MKSYLGYYSEALEHFKEGIAFLSHWLVIKTWIKTLYMTIEKATITVFIKQWSAIEISGIPKKLIL</sequence>
<accession>A0AAU0F4J6</accession>
<dbReference type="AlphaFoldDB" id="A0AAU0F4J6"/>
<organism evidence="1 2">
    <name type="scientific">Bergeyella porcorum</name>
    <dbReference type="NCBI Taxonomy" id="1735111"/>
    <lineage>
        <taxon>Bacteria</taxon>
        <taxon>Pseudomonadati</taxon>
        <taxon>Bacteroidota</taxon>
        <taxon>Flavobacteriia</taxon>
        <taxon>Flavobacteriales</taxon>
        <taxon>Weeksellaceae</taxon>
        <taxon>Bergeyella</taxon>
    </lineage>
</organism>
<protein>
    <submittedName>
        <fullName evidence="1">Uncharacterized protein</fullName>
    </submittedName>
</protein>
<dbReference type="KEGG" id="bpor:BPO_p0081"/>
<evidence type="ECO:0000313" key="1">
    <source>
        <dbReference type="EMBL" id="WOC53164.1"/>
    </source>
</evidence>